<dbReference type="Proteomes" id="UP000664044">
    <property type="component" value="Unassembled WGS sequence"/>
</dbReference>
<evidence type="ECO:0008006" key="3">
    <source>
        <dbReference type="Google" id="ProtNLM"/>
    </source>
</evidence>
<accession>A0ABS3G8Z0</accession>
<reference evidence="1 2" key="1">
    <citation type="submission" date="2021-03" db="EMBL/GenBank/DDBJ databases">
        <title>Muricauda lutimaris sp. nov. and Muricauda ruestringensis sp. nov, two marine members of the Flavobacteriaceae isolated from deep sea sediments of Western Pacific.</title>
        <authorList>
            <person name="Zhao S."/>
            <person name="Liu R."/>
        </authorList>
    </citation>
    <scope>NUCLEOTIDE SEQUENCE [LARGE SCALE GENOMIC DNA]</scope>
    <source>
        <strain evidence="1 2">BC31-1-A7</strain>
    </source>
</reference>
<dbReference type="InterPro" id="IPR036890">
    <property type="entry name" value="HATPase_C_sf"/>
</dbReference>
<name>A0ABS3G8Z0_9FLAO</name>
<protein>
    <recommendedName>
        <fullName evidence="3">STAS domain-containing protein</fullName>
    </recommendedName>
</protein>
<evidence type="ECO:0000313" key="1">
    <source>
        <dbReference type="EMBL" id="MBO0355880.1"/>
    </source>
</evidence>
<dbReference type="RefSeq" id="WP_207036299.1">
    <property type="nucleotide sequence ID" value="NZ_JAFLNL010000013.1"/>
</dbReference>
<evidence type="ECO:0000313" key="2">
    <source>
        <dbReference type="Proteomes" id="UP000664044"/>
    </source>
</evidence>
<dbReference type="EMBL" id="JAFLNL010000013">
    <property type="protein sequence ID" value="MBO0355880.1"/>
    <property type="molecule type" value="Genomic_DNA"/>
</dbReference>
<keyword evidence="2" id="KW-1185">Reference proteome</keyword>
<dbReference type="Gene3D" id="3.30.565.10">
    <property type="entry name" value="Histidine kinase-like ATPase, C-terminal domain"/>
    <property type="match status" value="1"/>
</dbReference>
<comment type="caution">
    <text evidence="1">The sequence shown here is derived from an EMBL/GenBank/DDBJ whole genome shotgun (WGS) entry which is preliminary data.</text>
</comment>
<gene>
    <name evidence="1" type="ORF">J0656_17820</name>
</gene>
<sequence length="302" mass="34460">MDDFVLRIDNDLSSHEAVLERCTAMVEYFKSNPGAKILIDFRGLNFIYPDYSLLVLCAMKYLESLGITVTGRIRFSKNSGGLEYLSQMGFFKHLEVNIPHSLRNKKPNSFVSIQQYTSENQIEVLEELMGVVKANVPIDDNVFASLDYCFNEILDNVLLHSNVGQGWVVGQYFPNMNALRLIVCDYGMGICASLNEVYDFTEEQALIKCVEKGVTSGKGQGHGLYATSRFIELNQGWMSIFSGNSKLDVNEHSTEVTQIPFWQGTCVYLRINTNIEVDYKQFTGEHYDYKEHLFEKMFSDKE</sequence>
<dbReference type="SUPFAM" id="SSF55874">
    <property type="entry name" value="ATPase domain of HSP90 chaperone/DNA topoisomerase II/histidine kinase"/>
    <property type="match status" value="1"/>
</dbReference>
<proteinExistence type="predicted"/>
<organism evidence="1 2">
    <name type="scientific">Flagellimonas aurea</name>
    <dbReference type="NCBI Taxonomy" id="2915619"/>
    <lineage>
        <taxon>Bacteria</taxon>
        <taxon>Pseudomonadati</taxon>
        <taxon>Bacteroidota</taxon>
        <taxon>Flavobacteriia</taxon>
        <taxon>Flavobacteriales</taxon>
        <taxon>Flavobacteriaceae</taxon>
        <taxon>Flagellimonas</taxon>
    </lineage>
</organism>